<dbReference type="PANTHER" id="PTHR30329">
    <property type="entry name" value="STATOR ELEMENT OF FLAGELLAR MOTOR COMPLEX"/>
    <property type="match status" value="1"/>
</dbReference>
<evidence type="ECO:0000313" key="8">
    <source>
        <dbReference type="Proteomes" id="UP000620139"/>
    </source>
</evidence>
<evidence type="ECO:0000256" key="4">
    <source>
        <dbReference type="PROSITE-ProRule" id="PRU00473"/>
    </source>
</evidence>
<evidence type="ECO:0000256" key="2">
    <source>
        <dbReference type="ARBA" id="ARBA00023136"/>
    </source>
</evidence>
<dbReference type="InterPro" id="IPR006665">
    <property type="entry name" value="OmpA-like"/>
</dbReference>
<accession>A0A931IW71</accession>
<organism evidence="7 8">
    <name type="scientific">Inhella gelatinilytica</name>
    <dbReference type="NCBI Taxonomy" id="2795030"/>
    <lineage>
        <taxon>Bacteria</taxon>
        <taxon>Pseudomonadati</taxon>
        <taxon>Pseudomonadota</taxon>
        <taxon>Betaproteobacteria</taxon>
        <taxon>Burkholderiales</taxon>
        <taxon>Sphaerotilaceae</taxon>
        <taxon>Inhella</taxon>
    </lineage>
</organism>
<evidence type="ECO:0000259" key="6">
    <source>
        <dbReference type="PROSITE" id="PS51123"/>
    </source>
</evidence>
<dbReference type="Gene3D" id="3.30.1330.60">
    <property type="entry name" value="OmpA-like domain"/>
    <property type="match status" value="1"/>
</dbReference>
<dbReference type="InterPro" id="IPR036737">
    <property type="entry name" value="OmpA-like_sf"/>
</dbReference>
<dbReference type="EMBL" id="JAEDAL010000001">
    <property type="protein sequence ID" value="MBH9552135.1"/>
    <property type="molecule type" value="Genomic_DNA"/>
</dbReference>
<keyword evidence="8" id="KW-1185">Reference proteome</keyword>
<reference evidence="7" key="1">
    <citation type="submission" date="2020-12" db="EMBL/GenBank/DDBJ databases">
        <title>The genome sequence of Inhella sp. 4Y17.</title>
        <authorList>
            <person name="Liu Y."/>
        </authorList>
    </citation>
    <scope>NUCLEOTIDE SEQUENCE</scope>
    <source>
        <strain evidence="7">4Y10</strain>
    </source>
</reference>
<dbReference type="PANTHER" id="PTHR30329:SF21">
    <property type="entry name" value="LIPOPROTEIN YIAD-RELATED"/>
    <property type="match status" value="1"/>
</dbReference>
<dbReference type="SUPFAM" id="SSF103088">
    <property type="entry name" value="OmpA-like"/>
    <property type="match status" value="1"/>
</dbReference>
<dbReference type="AlphaFoldDB" id="A0A931IW71"/>
<feature type="signal peptide" evidence="5">
    <location>
        <begin position="1"/>
        <end position="21"/>
    </location>
</feature>
<dbReference type="CDD" id="cd07185">
    <property type="entry name" value="OmpA_C-like"/>
    <property type="match status" value="1"/>
</dbReference>
<keyword evidence="5" id="KW-0732">Signal</keyword>
<protein>
    <submittedName>
        <fullName evidence="7">OmpA family protein</fullName>
    </submittedName>
</protein>
<sequence length="291" mass="31476">MKTQTLIGCCLLSFNPLWASAADNPKCAPDPVFERHPRGELSTCEKASFKALTLTSAYNTSSGERTTVAKEGAYWASFYSIRKDASGALPSTLELQRNYENAVRQGNGKVVWRDASPSSMGDLTFQLSKGGTEYWGKVYCDDGNSDGCGRLVIETVGIKAMSQEVTLSAEQIAKDMKSGGKVIFYGILFDTDKSSIKPESEPTLVEMAKWLKTNPAARVFIVGHTDMQGQSDYNVRLSKDRAGSVVSALTGRLGIAKERLAAEGVGPLAPVASNGDEAGRARNRRVEMVIR</sequence>
<dbReference type="InterPro" id="IPR050330">
    <property type="entry name" value="Bact_OuterMem_StrucFunc"/>
</dbReference>
<dbReference type="Proteomes" id="UP000620139">
    <property type="component" value="Unassembled WGS sequence"/>
</dbReference>
<feature type="chain" id="PRO_5037182588" evidence="5">
    <location>
        <begin position="22"/>
        <end position="291"/>
    </location>
</feature>
<gene>
    <name evidence="7" type="ORF">I7X43_04645</name>
</gene>
<dbReference type="Pfam" id="PF00691">
    <property type="entry name" value="OmpA"/>
    <property type="match status" value="1"/>
</dbReference>
<name>A0A931IW71_9BURK</name>
<keyword evidence="2 4" id="KW-0472">Membrane</keyword>
<dbReference type="GO" id="GO:0009279">
    <property type="term" value="C:cell outer membrane"/>
    <property type="evidence" value="ECO:0007669"/>
    <property type="project" value="UniProtKB-SubCell"/>
</dbReference>
<dbReference type="PRINTS" id="PR01021">
    <property type="entry name" value="OMPADOMAIN"/>
</dbReference>
<evidence type="ECO:0000256" key="1">
    <source>
        <dbReference type="ARBA" id="ARBA00004442"/>
    </source>
</evidence>
<dbReference type="InterPro" id="IPR006664">
    <property type="entry name" value="OMP_bac"/>
</dbReference>
<comment type="subcellular location">
    <subcellularLocation>
        <location evidence="1">Cell outer membrane</location>
    </subcellularLocation>
</comment>
<evidence type="ECO:0000313" key="7">
    <source>
        <dbReference type="EMBL" id="MBH9552135.1"/>
    </source>
</evidence>
<feature type="domain" description="OmpA-like" evidence="6">
    <location>
        <begin position="176"/>
        <end position="291"/>
    </location>
</feature>
<evidence type="ECO:0000256" key="5">
    <source>
        <dbReference type="SAM" id="SignalP"/>
    </source>
</evidence>
<dbReference type="RefSeq" id="WP_198099708.1">
    <property type="nucleotide sequence ID" value="NZ_JAEDAL010000001.1"/>
</dbReference>
<evidence type="ECO:0000256" key="3">
    <source>
        <dbReference type="ARBA" id="ARBA00023237"/>
    </source>
</evidence>
<comment type="caution">
    <text evidence="7">The sequence shown here is derived from an EMBL/GenBank/DDBJ whole genome shotgun (WGS) entry which is preliminary data.</text>
</comment>
<keyword evidence="3" id="KW-0998">Cell outer membrane</keyword>
<proteinExistence type="predicted"/>
<dbReference type="PROSITE" id="PS51123">
    <property type="entry name" value="OMPA_2"/>
    <property type="match status" value="1"/>
</dbReference>